<name>A0ABS8D1D4_9FIRM</name>
<dbReference type="PANTHER" id="PTHR37291">
    <property type="entry name" value="5-METHYLCYTOSINE-SPECIFIC RESTRICTION ENZYME B"/>
    <property type="match status" value="1"/>
</dbReference>
<reference evidence="3 4" key="1">
    <citation type="submission" date="2021-10" db="EMBL/GenBank/DDBJ databases">
        <title>Collection of gut derived symbiotic bacterial strains cultured from healthy donors.</title>
        <authorList>
            <person name="Lin H."/>
            <person name="Littmann E."/>
            <person name="Claire K."/>
            <person name="Pamer E."/>
        </authorList>
    </citation>
    <scope>NUCLEOTIDE SEQUENCE [LARGE SCALE GENOMIC DNA]</scope>
    <source>
        <strain evidence="3 4">MSK.17.68</strain>
    </source>
</reference>
<feature type="domain" description="ATPase dynein-related AAA" evidence="2">
    <location>
        <begin position="525"/>
        <end position="608"/>
    </location>
</feature>
<organism evidence="3 4">
    <name type="scientific">Intestinibacter bartlettii</name>
    <dbReference type="NCBI Taxonomy" id="261299"/>
    <lineage>
        <taxon>Bacteria</taxon>
        <taxon>Bacillati</taxon>
        <taxon>Bacillota</taxon>
        <taxon>Clostridia</taxon>
        <taxon>Peptostreptococcales</taxon>
        <taxon>Peptostreptococcaceae</taxon>
        <taxon>Intestinibacter</taxon>
    </lineage>
</organism>
<evidence type="ECO:0000313" key="4">
    <source>
        <dbReference type="Proteomes" id="UP001299409"/>
    </source>
</evidence>
<keyword evidence="1" id="KW-0175">Coiled coil</keyword>
<sequence length="748" mass="87392">MNEATFIWSEIYEEFATKLLEYKNDRKNLISKLQNVYEEIDMKLSKMESNGEILDIDPFTIFGLFNKGITDDNRKRILGEIAKQFNLKNKVPFSFEGIPLVNNLRSTFFNFAEERGENDINNLWEVFESAIRYADNPTQGNKLKIESTYNNVIKQKGIQWNITMGLYWIRPNTYINLDSKNREFIIKQKILPEQFIKEVNQFKNVPNGEQYIQLCDLLLEKIKDGQYGYRDFKELSFIAYERNMSVDTVTQHNTQNTDIAKNTILYGPPGTGKTYNTVMYAVAIIENKKLEEIKKENYTEVIDRYNKYKEDGLIEFTTFHQSYGYEEFIEGIKPVIHSDEEDETDIQYEVVPGLFKKFCDIAGKPILRKEKCDIGINESPTIWKISLGGSGENSTRTECMKNEHIRIGYDEYGREITNLFKGAAGRHILNYFINDMSIGDIVMSCYDCNTVDAIGVVTGEYEWHDEYPEYKRLRKVNWIVKGIKENIIKINNGSRLSNPTVYKLRMDLSDVMEIIEKYSKNTIEVEEKKKNHVFIIDEINRGNISKIFGELITLIEPTKRIGQTEGQKVRLPYSQKLFGVPNNVYLIGTMNTADRSIATIDTALRRRFNFKEMLPDEEVLDGIYVEYVSIKDIFIKMNKRITVLFDREHTLGHAYFLPLKDAPTIETLANIFENSIIPLLQEYFYEDYEKIRMVLGDNQKDSEDKQFITIEENDYNDLFGDIDYDFDEMSTYKINSFALTNIEAYRSI</sequence>
<dbReference type="InterPro" id="IPR027417">
    <property type="entry name" value="P-loop_NTPase"/>
</dbReference>
<protein>
    <submittedName>
        <fullName evidence="3">AAA family ATPase</fullName>
    </submittedName>
</protein>
<proteinExistence type="predicted"/>
<dbReference type="Proteomes" id="UP001299409">
    <property type="component" value="Unassembled WGS sequence"/>
</dbReference>
<dbReference type="Pfam" id="PF07728">
    <property type="entry name" value="AAA_5"/>
    <property type="match status" value="1"/>
</dbReference>
<dbReference type="EMBL" id="JAJBMB010000019">
    <property type="protein sequence ID" value="MCB5447302.1"/>
    <property type="molecule type" value="Genomic_DNA"/>
</dbReference>
<feature type="coiled-coil region" evidence="1">
    <location>
        <begin position="19"/>
        <end position="50"/>
    </location>
</feature>
<dbReference type="InterPro" id="IPR011704">
    <property type="entry name" value="ATPase_dyneun-rel_AAA"/>
</dbReference>
<evidence type="ECO:0000256" key="1">
    <source>
        <dbReference type="SAM" id="Coils"/>
    </source>
</evidence>
<keyword evidence="4" id="KW-1185">Reference proteome</keyword>
<evidence type="ECO:0000313" key="3">
    <source>
        <dbReference type="EMBL" id="MCB5447302.1"/>
    </source>
</evidence>
<dbReference type="SUPFAM" id="SSF52540">
    <property type="entry name" value="P-loop containing nucleoside triphosphate hydrolases"/>
    <property type="match status" value="1"/>
</dbReference>
<dbReference type="InterPro" id="IPR052934">
    <property type="entry name" value="Methyl-DNA_Rec/Restrict_Enz"/>
</dbReference>
<evidence type="ECO:0000259" key="2">
    <source>
        <dbReference type="Pfam" id="PF07728"/>
    </source>
</evidence>
<comment type="caution">
    <text evidence="3">The sequence shown here is derived from an EMBL/GenBank/DDBJ whole genome shotgun (WGS) entry which is preliminary data.</text>
</comment>
<gene>
    <name evidence="3" type="ORF">LIP50_13935</name>
</gene>
<accession>A0ABS8D1D4</accession>
<dbReference type="RefSeq" id="WP_226915378.1">
    <property type="nucleotide sequence ID" value="NZ_JAJBMB010000019.1"/>
</dbReference>
<dbReference type="PANTHER" id="PTHR37291:SF1">
    <property type="entry name" value="TYPE IV METHYL-DIRECTED RESTRICTION ENZYME ECOKMCRB SUBUNIT"/>
    <property type="match status" value="1"/>
</dbReference>
<dbReference type="Gene3D" id="3.40.50.300">
    <property type="entry name" value="P-loop containing nucleotide triphosphate hydrolases"/>
    <property type="match status" value="1"/>
</dbReference>